<proteinExistence type="inferred from homology"/>
<dbReference type="AlphaFoldDB" id="A0A6B0YY73"/>
<keyword evidence="3" id="KW-0846">Cobalamin</keyword>
<evidence type="ECO:0000256" key="4">
    <source>
        <dbReference type="ARBA" id="ARBA00022679"/>
    </source>
</evidence>
<dbReference type="Gene3D" id="3.20.20.20">
    <property type="entry name" value="Dihydropteroate synthase-like"/>
    <property type="match status" value="1"/>
</dbReference>
<sequence length="289" mass="31139">MNTVISSAKQTVIIGPEHPFVIIGERINPTGRKILTKQMIDRDMTMVCRDARRQVDAQAHVLDVNAGVPVDGVEPEILRQAIQAVQQIVDVPISIDSSVVEALEAGLAVCEGKALVNSVTYEDERLETVLPLVKKYGAAVVGVANDDTGISNDPQERLRIATCIVERAADHGIPAEDVVIDPLALTVSADDNAALITLETIRLIREELGVNMTCGASNISFGLPWRPTVNAAFLSMAIAAGLTSAITNPLETEIRHTIYAADLLMGHDAYAGNLIQAFRTERKRQQESG</sequence>
<dbReference type="GO" id="GO:0032259">
    <property type="term" value="P:methylation"/>
    <property type="evidence" value="ECO:0007669"/>
    <property type="project" value="UniProtKB-KW"/>
</dbReference>
<evidence type="ECO:0000313" key="8">
    <source>
        <dbReference type="EMBL" id="MXY96000.1"/>
    </source>
</evidence>
<dbReference type="PROSITE" id="PS50972">
    <property type="entry name" value="PTERIN_BINDING"/>
    <property type="match status" value="1"/>
</dbReference>
<evidence type="ECO:0000256" key="2">
    <source>
        <dbReference type="ARBA" id="ARBA00022603"/>
    </source>
</evidence>
<dbReference type="GO" id="GO:0031419">
    <property type="term" value="F:cobalamin binding"/>
    <property type="evidence" value="ECO:0007669"/>
    <property type="project" value="UniProtKB-KW"/>
</dbReference>
<evidence type="ECO:0000256" key="1">
    <source>
        <dbReference type="ARBA" id="ARBA00010398"/>
    </source>
</evidence>
<comment type="similarity">
    <text evidence="1">Belongs to the vitamin-B12 dependent methionine synthase family.</text>
</comment>
<dbReference type="InterPro" id="IPR000489">
    <property type="entry name" value="Pterin-binding_dom"/>
</dbReference>
<dbReference type="GO" id="GO:0050667">
    <property type="term" value="P:homocysteine metabolic process"/>
    <property type="evidence" value="ECO:0007669"/>
    <property type="project" value="TreeGrafter"/>
</dbReference>
<protein>
    <submittedName>
        <fullName evidence="8">Methyltetrahydrofolate cobalamin methyltransferase</fullName>
    </submittedName>
</protein>
<organism evidence="8">
    <name type="scientific">Caldilineaceae bacterium SB0664_bin_27</name>
    <dbReference type="NCBI Taxonomy" id="2605260"/>
    <lineage>
        <taxon>Bacteria</taxon>
        <taxon>Bacillati</taxon>
        <taxon>Chloroflexota</taxon>
        <taxon>Caldilineae</taxon>
        <taxon>Caldilineales</taxon>
        <taxon>Caldilineaceae</taxon>
    </lineage>
</organism>
<evidence type="ECO:0000256" key="6">
    <source>
        <dbReference type="ARBA" id="ARBA00023285"/>
    </source>
</evidence>
<evidence type="ECO:0000259" key="7">
    <source>
        <dbReference type="PROSITE" id="PS50972"/>
    </source>
</evidence>
<evidence type="ECO:0000256" key="5">
    <source>
        <dbReference type="ARBA" id="ARBA00022723"/>
    </source>
</evidence>
<dbReference type="NCBIfam" id="NF005719">
    <property type="entry name" value="PRK07535.1"/>
    <property type="match status" value="1"/>
</dbReference>
<dbReference type="SUPFAM" id="SSF51717">
    <property type="entry name" value="Dihydropteroate synthetase-like"/>
    <property type="match status" value="1"/>
</dbReference>
<dbReference type="PANTHER" id="PTHR45833">
    <property type="entry name" value="METHIONINE SYNTHASE"/>
    <property type="match status" value="1"/>
</dbReference>
<dbReference type="Pfam" id="PF00809">
    <property type="entry name" value="Pterin_bind"/>
    <property type="match status" value="1"/>
</dbReference>
<comment type="caution">
    <text evidence="8">The sequence shown here is derived from an EMBL/GenBank/DDBJ whole genome shotgun (WGS) entry which is preliminary data.</text>
</comment>
<keyword evidence="5" id="KW-0479">Metal-binding</keyword>
<reference evidence="8" key="1">
    <citation type="submission" date="2019-09" db="EMBL/GenBank/DDBJ databases">
        <title>Characterisation of the sponge microbiome using genome-centric metagenomics.</title>
        <authorList>
            <person name="Engelberts J.P."/>
            <person name="Robbins S.J."/>
            <person name="De Goeij J.M."/>
            <person name="Aranda M."/>
            <person name="Bell S.C."/>
            <person name="Webster N.S."/>
        </authorList>
    </citation>
    <scope>NUCLEOTIDE SEQUENCE</scope>
    <source>
        <strain evidence="8">SB0664_bin_27</strain>
    </source>
</reference>
<keyword evidence="6" id="KW-0170">Cobalt</keyword>
<name>A0A6B0YY73_9CHLR</name>
<dbReference type="EMBL" id="VXRG01000183">
    <property type="protein sequence ID" value="MXY96000.1"/>
    <property type="molecule type" value="Genomic_DNA"/>
</dbReference>
<gene>
    <name evidence="8" type="ORF">F4Y42_21375</name>
</gene>
<keyword evidence="2 8" id="KW-0489">Methyltransferase</keyword>
<dbReference type="GO" id="GO:0008705">
    <property type="term" value="F:methionine synthase activity"/>
    <property type="evidence" value="ECO:0007669"/>
    <property type="project" value="TreeGrafter"/>
</dbReference>
<dbReference type="InterPro" id="IPR011005">
    <property type="entry name" value="Dihydropteroate_synth-like_sf"/>
</dbReference>
<dbReference type="PANTHER" id="PTHR45833:SF1">
    <property type="entry name" value="METHIONINE SYNTHASE"/>
    <property type="match status" value="1"/>
</dbReference>
<feature type="domain" description="Pterin-binding" evidence="7">
    <location>
        <begin position="20"/>
        <end position="265"/>
    </location>
</feature>
<dbReference type="InterPro" id="IPR050554">
    <property type="entry name" value="Met_Synthase/Corrinoid"/>
</dbReference>
<evidence type="ECO:0000256" key="3">
    <source>
        <dbReference type="ARBA" id="ARBA00022628"/>
    </source>
</evidence>
<dbReference type="GO" id="GO:0046872">
    <property type="term" value="F:metal ion binding"/>
    <property type="evidence" value="ECO:0007669"/>
    <property type="project" value="UniProtKB-KW"/>
</dbReference>
<dbReference type="GO" id="GO:0046653">
    <property type="term" value="P:tetrahydrofolate metabolic process"/>
    <property type="evidence" value="ECO:0007669"/>
    <property type="project" value="TreeGrafter"/>
</dbReference>
<accession>A0A6B0YY73</accession>
<keyword evidence="4 8" id="KW-0808">Transferase</keyword>
<dbReference type="GO" id="GO:0005829">
    <property type="term" value="C:cytosol"/>
    <property type="evidence" value="ECO:0007669"/>
    <property type="project" value="TreeGrafter"/>
</dbReference>